<dbReference type="GO" id="GO:0016597">
    <property type="term" value="F:amino acid binding"/>
    <property type="evidence" value="ECO:0007669"/>
    <property type="project" value="UniProtKB-UniRule"/>
</dbReference>
<feature type="compositionally biased region" description="Polar residues" evidence="3">
    <location>
        <begin position="127"/>
        <end position="136"/>
    </location>
</feature>
<evidence type="ECO:0000313" key="6">
    <source>
        <dbReference type="RefSeq" id="XP_010250220.1"/>
    </source>
</evidence>
<dbReference type="KEGG" id="nnu:104592510"/>
<reference evidence="6" key="1">
    <citation type="submission" date="2025-08" db="UniProtKB">
        <authorList>
            <consortium name="RefSeq"/>
        </authorList>
    </citation>
    <scope>IDENTIFICATION</scope>
</reference>
<dbReference type="GeneID" id="104592510"/>
<name>A0A1U7ZQ20_NELNU</name>
<evidence type="ECO:0000256" key="1">
    <source>
        <dbReference type="ARBA" id="ARBA00022737"/>
    </source>
</evidence>
<proteinExistence type="predicted"/>
<evidence type="ECO:0000259" key="4">
    <source>
        <dbReference type="PROSITE" id="PS51671"/>
    </source>
</evidence>
<organism evidence="5 6">
    <name type="scientific">Nelumbo nucifera</name>
    <name type="common">Sacred lotus</name>
    <dbReference type="NCBI Taxonomy" id="4432"/>
    <lineage>
        <taxon>Eukaryota</taxon>
        <taxon>Viridiplantae</taxon>
        <taxon>Streptophyta</taxon>
        <taxon>Embryophyta</taxon>
        <taxon>Tracheophyta</taxon>
        <taxon>Spermatophyta</taxon>
        <taxon>Magnoliopsida</taxon>
        <taxon>Proteales</taxon>
        <taxon>Nelumbonaceae</taxon>
        <taxon>Nelumbo</taxon>
    </lineage>
</organism>
<feature type="region of interest" description="Disordered" evidence="3">
    <location>
        <begin position="271"/>
        <end position="297"/>
    </location>
</feature>
<dbReference type="FunCoup" id="A0A1U7ZQ20">
    <property type="interactions" value="19"/>
</dbReference>
<evidence type="ECO:0000313" key="5">
    <source>
        <dbReference type="Proteomes" id="UP000189703"/>
    </source>
</evidence>
<evidence type="ECO:0000256" key="2">
    <source>
        <dbReference type="RuleBase" id="RU369043"/>
    </source>
</evidence>
<dbReference type="PANTHER" id="PTHR31096:SF50">
    <property type="entry name" value="ACT DOMAIN-CONTAINING PROTEIN ACR2"/>
    <property type="match status" value="1"/>
</dbReference>
<feature type="domain" description="ACT" evidence="4">
    <location>
        <begin position="391"/>
        <end position="469"/>
    </location>
</feature>
<dbReference type="InterPro" id="IPR040217">
    <property type="entry name" value="ACR1-12"/>
</dbReference>
<feature type="domain" description="ACT" evidence="4">
    <location>
        <begin position="55"/>
        <end position="134"/>
    </location>
</feature>
<feature type="domain" description="ACT" evidence="4">
    <location>
        <begin position="156"/>
        <end position="236"/>
    </location>
</feature>
<feature type="region of interest" description="Disordered" evidence="3">
    <location>
        <begin position="231"/>
        <end position="253"/>
    </location>
</feature>
<dbReference type="PROSITE" id="PS51671">
    <property type="entry name" value="ACT"/>
    <property type="match status" value="3"/>
</dbReference>
<dbReference type="CDD" id="cd04895">
    <property type="entry name" value="ACT_ACR_1"/>
    <property type="match status" value="1"/>
</dbReference>
<dbReference type="Pfam" id="PF13740">
    <property type="entry name" value="ACT_6"/>
    <property type="match status" value="1"/>
</dbReference>
<dbReference type="Proteomes" id="UP000189703">
    <property type="component" value="Unplaced"/>
</dbReference>
<protein>
    <recommendedName>
        <fullName evidence="2">ACT domain-containing protein ACR</fullName>
    </recommendedName>
    <alternativeName>
        <fullName evidence="2">Protein ACT DOMAIN REPEATS</fullName>
    </alternativeName>
</protein>
<dbReference type="eggNOG" id="ENOG502QVHH">
    <property type="taxonomic scope" value="Eukaryota"/>
</dbReference>
<keyword evidence="5" id="KW-1185">Reference proteome</keyword>
<sequence>MSNFPWKFLNSSQALRMEKVCWPYFDPEFENLTERIHGPSCQVCIDNESCEDCTVVKVDSVNKQGLLLQVVQALTDMNLHISKSYISSDAGWFMDVFHVTDEHGSKLTDQNVIDHIQQAIGSMKDSAGSSRSQVQNGAEAAEATAAGSDTSTEHTAIELTGTDRPGLFSEISAALTDLGCNVVEAHAWSHNERLACVALISDESTDSRIDDPGRLATIEDHLSTVLAATTNSSGANEEQGVKTAGLPGGGDGATPTTTNVERRLHQLMLAGRDFDGPPGNSSLSSSPYSTEGEEEGKKTVVTIERCDEKGYSVVTVETRDRPKLMFDTVCTLTDMQYVIFHASISSHGDSAFQEYYIRHVDGYALNTESEKKRVIKCLEAAIERRVCEGVRLELCANNRVGLLSDITRVLREYGLAVVRADVETQGEKAVNAFYVRDIYGNEVDMELVESLKREMESLALEVKNETHRPGSPERPQNRLSFGDMLKSQLERFSQNFIPIK</sequence>
<dbReference type="SUPFAM" id="SSF55021">
    <property type="entry name" value="ACT-like"/>
    <property type="match status" value="3"/>
</dbReference>
<dbReference type="InterPro" id="IPR045865">
    <property type="entry name" value="ACT-like_dom_sf"/>
</dbReference>
<dbReference type="CDD" id="cd04897">
    <property type="entry name" value="ACT_ACR_3"/>
    <property type="match status" value="1"/>
</dbReference>
<dbReference type="Gene3D" id="3.30.70.260">
    <property type="match status" value="1"/>
</dbReference>
<keyword evidence="1 2" id="KW-0677">Repeat</keyword>
<dbReference type="InterPro" id="IPR002912">
    <property type="entry name" value="ACT_dom"/>
</dbReference>
<dbReference type="PANTHER" id="PTHR31096">
    <property type="entry name" value="ACT DOMAIN-CONTAINING PROTEIN ACR4-RELATED"/>
    <property type="match status" value="1"/>
</dbReference>
<dbReference type="CDD" id="cd04925">
    <property type="entry name" value="ACT_ACR_2"/>
    <property type="match status" value="1"/>
</dbReference>
<comment type="function">
    <text evidence="2">Binds amino acids.</text>
</comment>
<dbReference type="InParanoid" id="A0A1U7ZQ20"/>
<dbReference type="RefSeq" id="XP_010250220.1">
    <property type="nucleotide sequence ID" value="XM_010251918.1"/>
</dbReference>
<feature type="compositionally biased region" description="Low complexity" evidence="3">
    <location>
        <begin position="137"/>
        <end position="150"/>
    </location>
</feature>
<evidence type="ECO:0000256" key="3">
    <source>
        <dbReference type="SAM" id="MobiDB-lite"/>
    </source>
</evidence>
<dbReference type="OrthoDB" id="2019938at2759"/>
<gene>
    <name evidence="6" type="primary">LOC104592510</name>
</gene>
<dbReference type="AlphaFoldDB" id="A0A1U7ZQ20"/>
<dbReference type="OMA" id="CADNRVG"/>
<feature type="region of interest" description="Disordered" evidence="3">
    <location>
        <begin position="124"/>
        <end position="153"/>
    </location>
</feature>
<accession>A0A1U7ZQ20</accession>